<evidence type="ECO:0000256" key="13">
    <source>
        <dbReference type="ARBA" id="ARBA00023284"/>
    </source>
</evidence>
<proteinExistence type="inferred from homology"/>
<evidence type="ECO:0000256" key="2">
    <source>
        <dbReference type="ARBA" id="ARBA00008823"/>
    </source>
</evidence>
<keyword evidence="12 14" id="KW-0143">Chaperone</keyword>
<feature type="transmembrane region" description="Helical" evidence="15">
    <location>
        <begin position="7"/>
        <end position="27"/>
    </location>
</feature>
<keyword evidence="10 14" id="KW-0472">Membrane</keyword>
<feature type="topological domain" description="Cytoplasmic" evidence="14">
    <location>
        <begin position="1"/>
        <end position="7"/>
    </location>
</feature>
<evidence type="ECO:0000313" key="17">
    <source>
        <dbReference type="Proteomes" id="UP000199758"/>
    </source>
</evidence>
<evidence type="ECO:0000256" key="11">
    <source>
        <dbReference type="ARBA" id="ARBA00023157"/>
    </source>
</evidence>
<evidence type="ECO:0000256" key="9">
    <source>
        <dbReference type="ARBA" id="ARBA00023002"/>
    </source>
</evidence>
<sequence length="170" mass="18174">MASYRTLNLLGFAGCIGGLLFAILFLQQALGYEPCPMCIFQRVAMLATGLLFLLAALHAPHGGGRWVYALLTLLAAGAGAGIAGRHVWLQSLPADQVPACGPTLDYLMDMFPLREVVTIILKGDGNCARIDAQWLGVSLPGWTLVAFVVLAVWALATPLLARRLRATTLQ</sequence>
<keyword evidence="11 14" id="KW-1015">Disulfide bond</keyword>
<evidence type="ECO:0000256" key="5">
    <source>
        <dbReference type="ARBA" id="ARBA00022519"/>
    </source>
</evidence>
<dbReference type="GO" id="GO:0006457">
    <property type="term" value="P:protein folding"/>
    <property type="evidence" value="ECO:0007669"/>
    <property type="project" value="InterPro"/>
</dbReference>
<comment type="subcellular location">
    <subcellularLocation>
        <location evidence="1">Cell inner membrane</location>
        <topology evidence="1">Multi-pass membrane protein</topology>
    </subcellularLocation>
    <subcellularLocation>
        <location evidence="14">Cell membrane</location>
        <topology evidence="14">Multi-pass membrane protein</topology>
    </subcellularLocation>
</comment>
<feature type="transmembrane region" description="Helical" evidence="15">
    <location>
        <begin position="39"/>
        <end position="59"/>
    </location>
</feature>
<dbReference type="GO" id="GO:0015035">
    <property type="term" value="F:protein-disulfide reductase activity"/>
    <property type="evidence" value="ECO:0007669"/>
    <property type="project" value="UniProtKB-UniRule"/>
</dbReference>
<organism evidence="16 17">
    <name type="scientific">Hydrocarboniphaga daqingensis</name>
    <dbReference type="NCBI Taxonomy" id="490188"/>
    <lineage>
        <taxon>Bacteria</taxon>
        <taxon>Pseudomonadati</taxon>
        <taxon>Pseudomonadota</taxon>
        <taxon>Gammaproteobacteria</taxon>
        <taxon>Nevskiales</taxon>
        <taxon>Nevskiaceae</taxon>
        <taxon>Hydrocarboniphaga</taxon>
    </lineage>
</organism>
<gene>
    <name evidence="14" type="primary">dsbB</name>
    <name evidence="16" type="ORF">SAMN04488068_3157</name>
</gene>
<dbReference type="Proteomes" id="UP000199758">
    <property type="component" value="Unassembled WGS sequence"/>
</dbReference>
<keyword evidence="17" id="KW-1185">Reference proteome</keyword>
<dbReference type="InterPro" id="IPR022920">
    <property type="entry name" value="Disulphide_bond_form_DsbB"/>
</dbReference>
<feature type="disulfide bond" description="Redox-active" evidence="14">
    <location>
        <begin position="35"/>
        <end position="38"/>
    </location>
</feature>
<keyword evidence="13 14" id="KW-0676">Redox-active center</keyword>
<evidence type="ECO:0000256" key="6">
    <source>
        <dbReference type="ARBA" id="ARBA00022692"/>
    </source>
</evidence>
<comment type="function">
    <text evidence="14">Required for disulfide bond formation in some periplasmic proteins. Acts by oxidizing the DsbA protein.</text>
</comment>
<evidence type="ECO:0000256" key="8">
    <source>
        <dbReference type="ARBA" id="ARBA00022989"/>
    </source>
</evidence>
<dbReference type="Pfam" id="PF02600">
    <property type="entry name" value="DsbB"/>
    <property type="match status" value="1"/>
</dbReference>
<evidence type="ECO:0000256" key="7">
    <source>
        <dbReference type="ARBA" id="ARBA00022982"/>
    </source>
</evidence>
<dbReference type="EMBL" id="FQWZ01000008">
    <property type="protein sequence ID" value="SHH28856.1"/>
    <property type="molecule type" value="Genomic_DNA"/>
</dbReference>
<dbReference type="STRING" id="490188.SAMN04488068_3157"/>
<keyword evidence="4 14" id="KW-1003">Cell membrane</keyword>
<dbReference type="GO" id="GO:0005886">
    <property type="term" value="C:plasma membrane"/>
    <property type="evidence" value="ECO:0007669"/>
    <property type="project" value="UniProtKB-SubCell"/>
</dbReference>
<evidence type="ECO:0000256" key="10">
    <source>
        <dbReference type="ARBA" id="ARBA00023136"/>
    </source>
</evidence>
<dbReference type="HAMAP" id="MF_00286">
    <property type="entry name" value="DsbB"/>
    <property type="match status" value="1"/>
</dbReference>
<dbReference type="OrthoDB" id="3711263at2"/>
<protein>
    <recommendedName>
        <fullName evidence="14">Disulfide bond formation protein B</fullName>
    </recommendedName>
    <alternativeName>
        <fullName evidence="14">Disulfide oxidoreductase</fullName>
    </alternativeName>
</protein>
<keyword evidence="7 14" id="KW-0249">Electron transport</keyword>
<dbReference type="RefSeq" id="WP_072899122.1">
    <property type="nucleotide sequence ID" value="NZ_FQWZ01000008.1"/>
</dbReference>
<evidence type="ECO:0000256" key="14">
    <source>
        <dbReference type="HAMAP-Rule" id="MF_00286"/>
    </source>
</evidence>
<evidence type="ECO:0000256" key="15">
    <source>
        <dbReference type="SAM" id="Phobius"/>
    </source>
</evidence>
<feature type="topological domain" description="Cytoplasmic" evidence="14">
    <location>
        <begin position="61"/>
        <end position="66"/>
    </location>
</feature>
<reference evidence="16 17" key="1">
    <citation type="submission" date="2016-11" db="EMBL/GenBank/DDBJ databases">
        <authorList>
            <person name="Jaros S."/>
            <person name="Januszkiewicz K."/>
            <person name="Wedrychowicz H."/>
        </authorList>
    </citation>
    <scope>NUCLEOTIDE SEQUENCE [LARGE SCALE GENOMIC DNA]</scope>
    <source>
        <strain evidence="16 17">CGMCC 1.7049</strain>
    </source>
</reference>
<keyword evidence="3 14" id="KW-0813">Transport</keyword>
<dbReference type="InterPro" id="IPR050183">
    <property type="entry name" value="DsbB"/>
</dbReference>
<dbReference type="SUPFAM" id="SSF158442">
    <property type="entry name" value="DsbB-like"/>
    <property type="match status" value="1"/>
</dbReference>
<dbReference type="PANTHER" id="PTHR36570:SF3">
    <property type="entry name" value="DISULFIDE BOND FORMATION PROTEIN B"/>
    <property type="match status" value="1"/>
</dbReference>
<keyword evidence="8 14" id="KW-1133">Transmembrane helix</keyword>
<dbReference type="InterPro" id="IPR023380">
    <property type="entry name" value="DsbB-like_sf"/>
</dbReference>
<keyword evidence="5" id="KW-0997">Cell inner membrane</keyword>
<comment type="similarity">
    <text evidence="2 14">Belongs to the DsbB family.</text>
</comment>
<dbReference type="AlphaFoldDB" id="A0A1M5RRI7"/>
<feature type="topological domain" description="Cytoplasmic" evidence="14">
    <location>
        <begin position="161"/>
        <end position="170"/>
    </location>
</feature>
<evidence type="ECO:0000313" key="16">
    <source>
        <dbReference type="EMBL" id="SHH28856.1"/>
    </source>
</evidence>
<evidence type="ECO:0000256" key="12">
    <source>
        <dbReference type="ARBA" id="ARBA00023186"/>
    </source>
</evidence>
<accession>A0A1M5RRI7</accession>
<feature type="transmembrane region" description="Helical" evidence="15">
    <location>
        <begin position="66"/>
        <end position="88"/>
    </location>
</feature>
<evidence type="ECO:0000256" key="3">
    <source>
        <dbReference type="ARBA" id="ARBA00022448"/>
    </source>
</evidence>
<evidence type="ECO:0000256" key="4">
    <source>
        <dbReference type="ARBA" id="ARBA00022475"/>
    </source>
</evidence>
<dbReference type="InterPro" id="IPR003752">
    <property type="entry name" value="DiS_bond_form_DsbB/BdbC"/>
</dbReference>
<keyword evidence="6 14" id="KW-0812">Transmembrane</keyword>
<feature type="topological domain" description="Periplasmic" evidence="14">
    <location>
        <begin position="26"/>
        <end position="43"/>
    </location>
</feature>
<dbReference type="Gene3D" id="1.20.1550.10">
    <property type="entry name" value="DsbB-like"/>
    <property type="match status" value="1"/>
</dbReference>
<keyword evidence="9 14" id="KW-0560">Oxidoreductase</keyword>
<feature type="transmembrane region" description="Helical" evidence="15">
    <location>
        <begin position="141"/>
        <end position="161"/>
    </location>
</feature>
<name>A0A1M5RRI7_9GAMM</name>
<dbReference type="PANTHER" id="PTHR36570">
    <property type="entry name" value="DISULFIDE BOND FORMATION PROTEIN B"/>
    <property type="match status" value="1"/>
</dbReference>
<comment type="caution">
    <text evidence="14">Lacks conserved residue(s) required for the propagation of feature annotation.</text>
</comment>
<evidence type="ECO:0000256" key="1">
    <source>
        <dbReference type="ARBA" id="ARBA00004429"/>
    </source>
</evidence>
<dbReference type="GO" id="GO:0009055">
    <property type="term" value="F:electron transfer activity"/>
    <property type="evidence" value="ECO:0007669"/>
    <property type="project" value="UniProtKB-UniRule"/>
</dbReference>